<dbReference type="KEGG" id="pll:I858_001070"/>
<dbReference type="SMART" id="SM00028">
    <property type="entry name" value="TPR"/>
    <property type="match status" value="2"/>
</dbReference>
<keyword evidence="3" id="KW-1185">Reference proteome</keyword>
<reference evidence="2" key="1">
    <citation type="submission" date="2016-10" db="EMBL/GenBank/DDBJ databases">
        <authorList>
            <person name="See-Too W.S."/>
        </authorList>
    </citation>
    <scope>NUCLEOTIDE SEQUENCE</scope>
    <source>
        <strain evidence="2">L10.15</strain>
    </source>
</reference>
<name>A0A1B1RXL5_9BACL</name>
<dbReference type="Gene3D" id="1.25.40.10">
    <property type="entry name" value="Tetratricopeptide repeat domain"/>
    <property type="match status" value="1"/>
</dbReference>
<dbReference type="STRING" id="1302659.I858_001070"/>
<keyword evidence="1" id="KW-0802">TPR repeat</keyword>
<sequence>MRKKYQELKRRGNVIVFPTTVDRLLTEGMTFLKQENYEDARDSLYQVLTYEPEHTAALGGYTYCLYELGEFEEALEVCRELLQVGPIHYLETMELYISILMQVREFAEAEKMIKVLIEEKVLPEERLEQFHQLRELNERIAVNAATEKVDASLYAIENFLALHPSEQEQLILSLPPTSYQVLKKKLVAIVEHAEADLLTKTYILFMLSQENVEAQIRIQKFHYDGVFTVTELPDPVNNERIRKIAAIMSESLAKDPTRNDLVKELFERHIYLLYPFIWDEYSEEQVARAYMDYTAGLFEGLSSFDKDEKILVFIQQAELWFEMRNG</sequence>
<proteinExistence type="predicted"/>
<dbReference type="Proteomes" id="UP000053354">
    <property type="component" value="Chromosome"/>
</dbReference>
<dbReference type="OrthoDB" id="2364593at2"/>
<protein>
    <submittedName>
        <fullName evidence="2">Uncharacterized protein</fullName>
    </submittedName>
</protein>
<dbReference type="EMBL" id="CP016540">
    <property type="protein sequence ID" value="ANU25669.1"/>
    <property type="molecule type" value="Genomic_DNA"/>
</dbReference>
<dbReference type="InterPro" id="IPR011990">
    <property type="entry name" value="TPR-like_helical_dom_sf"/>
</dbReference>
<evidence type="ECO:0000256" key="1">
    <source>
        <dbReference type="PROSITE-ProRule" id="PRU00339"/>
    </source>
</evidence>
<gene>
    <name evidence="2" type="ORF">I858_001070</name>
</gene>
<organism evidence="2 3">
    <name type="scientific">Planococcus versutus</name>
    <dbReference type="NCBI Taxonomy" id="1302659"/>
    <lineage>
        <taxon>Bacteria</taxon>
        <taxon>Bacillati</taxon>
        <taxon>Bacillota</taxon>
        <taxon>Bacilli</taxon>
        <taxon>Bacillales</taxon>
        <taxon>Caryophanaceae</taxon>
        <taxon>Planococcus</taxon>
    </lineage>
</organism>
<evidence type="ECO:0000313" key="2">
    <source>
        <dbReference type="EMBL" id="ANU25669.1"/>
    </source>
</evidence>
<dbReference type="SUPFAM" id="SSF48452">
    <property type="entry name" value="TPR-like"/>
    <property type="match status" value="1"/>
</dbReference>
<evidence type="ECO:0000313" key="3">
    <source>
        <dbReference type="Proteomes" id="UP000053354"/>
    </source>
</evidence>
<dbReference type="RefSeq" id="WP_065524245.1">
    <property type="nucleotide sequence ID" value="NZ_CP016540.2"/>
</dbReference>
<accession>A0A1B1RXL5</accession>
<dbReference type="Pfam" id="PF14559">
    <property type="entry name" value="TPR_19"/>
    <property type="match status" value="1"/>
</dbReference>
<dbReference type="PROSITE" id="PS50005">
    <property type="entry name" value="TPR"/>
    <property type="match status" value="1"/>
</dbReference>
<dbReference type="InterPro" id="IPR019734">
    <property type="entry name" value="TPR_rpt"/>
</dbReference>
<feature type="repeat" description="TPR" evidence="1">
    <location>
        <begin position="21"/>
        <end position="54"/>
    </location>
</feature>
<dbReference type="AlphaFoldDB" id="A0A1B1RXL5"/>
<dbReference type="SUPFAM" id="SSF116965">
    <property type="entry name" value="Hypothetical protein MPN330"/>
    <property type="match status" value="1"/>
</dbReference>